<keyword evidence="2" id="KW-1133">Transmembrane helix</keyword>
<dbReference type="InterPro" id="IPR025961">
    <property type="entry name" value="Metal_resist"/>
</dbReference>
<accession>A0ABU0ING9</accession>
<dbReference type="RefSeq" id="WP_307347532.1">
    <property type="nucleotide sequence ID" value="NZ_JAUSVS010000002.1"/>
</dbReference>
<feature type="transmembrane region" description="Helical" evidence="2">
    <location>
        <begin position="6"/>
        <end position="30"/>
    </location>
</feature>
<reference evidence="3 4" key="1">
    <citation type="submission" date="2023-07" db="EMBL/GenBank/DDBJ databases">
        <title>Genomic Encyclopedia of Type Strains, Phase IV (KMG-IV): sequencing the most valuable type-strain genomes for metagenomic binning, comparative biology and taxonomic classification.</title>
        <authorList>
            <person name="Goeker M."/>
        </authorList>
    </citation>
    <scope>NUCLEOTIDE SEQUENCE [LARGE SCALE GENOMIC DNA]</scope>
    <source>
        <strain evidence="3 4">DSM 18695</strain>
    </source>
</reference>
<name>A0ABU0ING9_9CAUL</name>
<evidence type="ECO:0000256" key="1">
    <source>
        <dbReference type="SAM" id="MobiDB-lite"/>
    </source>
</evidence>
<comment type="caution">
    <text evidence="3">The sequence shown here is derived from an EMBL/GenBank/DDBJ whole genome shotgun (WGS) entry which is preliminary data.</text>
</comment>
<feature type="compositionally biased region" description="Pro residues" evidence="1">
    <location>
        <begin position="161"/>
        <end position="170"/>
    </location>
</feature>
<dbReference type="Pfam" id="PF13801">
    <property type="entry name" value="Metal_resist"/>
    <property type="match status" value="1"/>
</dbReference>
<organism evidence="3 4">
    <name type="scientific">Caulobacter ginsengisoli</name>
    <dbReference type="NCBI Taxonomy" id="400775"/>
    <lineage>
        <taxon>Bacteria</taxon>
        <taxon>Pseudomonadati</taxon>
        <taxon>Pseudomonadota</taxon>
        <taxon>Alphaproteobacteria</taxon>
        <taxon>Caulobacterales</taxon>
        <taxon>Caulobacteraceae</taxon>
        <taxon>Caulobacter</taxon>
    </lineage>
</organism>
<feature type="region of interest" description="Disordered" evidence="1">
    <location>
        <begin position="137"/>
        <end position="170"/>
    </location>
</feature>
<gene>
    <name evidence="3" type="ORF">QO010_001306</name>
</gene>
<protein>
    <submittedName>
        <fullName evidence="3">Membrane protein</fullName>
    </submittedName>
</protein>
<evidence type="ECO:0000256" key="2">
    <source>
        <dbReference type="SAM" id="Phobius"/>
    </source>
</evidence>
<dbReference type="EMBL" id="JAUSVS010000002">
    <property type="protein sequence ID" value="MDQ0463535.1"/>
    <property type="molecule type" value="Genomic_DNA"/>
</dbReference>
<proteinExistence type="predicted"/>
<sequence length="170" mass="18527">MKPRWLYVALIVSVALNLFLGGLIVGAVVVGRRVAEAQPVGAGVLKSPIWRAGDGLAQPYRREFRKTVREAVLATRDDIREGRRLRQDALAQMGQPTYDIAAVEAQLQRGRALDQKARGQVEAAILRFAATLPPDQRAILSEGMRKPTRPVRPADANAPELAPPSAPPRP</sequence>
<keyword evidence="2" id="KW-0812">Transmembrane</keyword>
<keyword evidence="2" id="KW-0472">Membrane</keyword>
<keyword evidence="4" id="KW-1185">Reference proteome</keyword>
<dbReference type="Proteomes" id="UP001228905">
    <property type="component" value="Unassembled WGS sequence"/>
</dbReference>
<evidence type="ECO:0000313" key="4">
    <source>
        <dbReference type="Proteomes" id="UP001228905"/>
    </source>
</evidence>
<evidence type="ECO:0000313" key="3">
    <source>
        <dbReference type="EMBL" id="MDQ0463535.1"/>
    </source>
</evidence>